<dbReference type="Pfam" id="PF00556">
    <property type="entry name" value="LHC"/>
    <property type="match status" value="1"/>
</dbReference>
<name>A0A840GFK7_RHOTE</name>
<evidence type="ECO:0000256" key="8">
    <source>
        <dbReference type="ARBA" id="ARBA00022842"/>
    </source>
</evidence>
<evidence type="ECO:0000256" key="7">
    <source>
        <dbReference type="ARBA" id="ARBA00022723"/>
    </source>
</evidence>
<feature type="domain" description="Antenna complex alpha/beta subunit" evidence="15">
    <location>
        <begin position="4"/>
        <end position="37"/>
    </location>
</feature>
<dbReference type="GO" id="GO:0005886">
    <property type="term" value="C:plasma membrane"/>
    <property type="evidence" value="ECO:0007669"/>
    <property type="project" value="UniProtKB-SubCell"/>
</dbReference>
<organism evidence="16 17">
    <name type="scientific">Rhodocyclus tenuis</name>
    <name type="common">Rhodospirillum tenue</name>
    <dbReference type="NCBI Taxonomy" id="1066"/>
    <lineage>
        <taxon>Bacteria</taxon>
        <taxon>Pseudomonadati</taxon>
        <taxon>Pseudomonadota</taxon>
        <taxon>Betaproteobacteria</taxon>
        <taxon>Rhodocyclales</taxon>
        <taxon>Rhodocyclaceae</taxon>
        <taxon>Rhodocyclus</taxon>
    </lineage>
</organism>
<dbReference type="GO" id="GO:0030077">
    <property type="term" value="C:plasma membrane light-harvesting complex"/>
    <property type="evidence" value="ECO:0007669"/>
    <property type="project" value="InterPro"/>
</dbReference>
<dbReference type="Proteomes" id="UP000587070">
    <property type="component" value="Unassembled WGS sequence"/>
</dbReference>
<evidence type="ECO:0000256" key="12">
    <source>
        <dbReference type="ARBA" id="ARBA00023136"/>
    </source>
</evidence>
<evidence type="ECO:0000256" key="11">
    <source>
        <dbReference type="ARBA" id="ARBA00022991"/>
    </source>
</evidence>
<dbReference type="Gene3D" id="4.10.220.20">
    <property type="entry name" value="Light-harvesting complex"/>
    <property type="match status" value="1"/>
</dbReference>
<evidence type="ECO:0000256" key="5">
    <source>
        <dbReference type="ARBA" id="ARBA00022549"/>
    </source>
</evidence>
<keyword evidence="17" id="KW-1185">Reference proteome</keyword>
<comment type="caution">
    <text evidence="16">The sequence shown here is derived from an EMBL/GenBank/DDBJ whole genome shotgun (WGS) entry which is preliminary data.</text>
</comment>
<sequence length="72" mass="7571">MATNGKIWLVVKPTVGLPIGLLFAALLAVLIHTLLYADGRLKAWWSEFPLAKPAVVQQAAPAIAPAAAPEAK</sequence>
<keyword evidence="13" id="KW-0437">Light-harvesting polypeptide</keyword>
<dbReference type="GO" id="GO:0046872">
    <property type="term" value="F:metal ion binding"/>
    <property type="evidence" value="ECO:0007669"/>
    <property type="project" value="UniProtKB-KW"/>
</dbReference>
<dbReference type="InterPro" id="IPR000066">
    <property type="entry name" value="Antenna_a/b"/>
</dbReference>
<dbReference type="GO" id="GO:0019684">
    <property type="term" value="P:photosynthesis, light reaction"/>
    <property type="evidence" value="ECO:0007669"/>
    <property type="project" value="InterPro"/>
</dbReference>
<evidence type="ECO:0000256" key="14">
    <source>
        <dbReference type="SAM" id="Phobius"/>
    </source>
</evidence>
<evidence type="ECO:0000256" key="10">
    <source>
        <dbReference type="ARBA" id="ARBA00022989"/>
    </source>
</evidence>
<evidence type="ECO:0000313" key="17">
    <source>
        <dbReference type="Proteomes" id="UP000587070"/>
    </source>
</evidence>
<keyword evidence="4" id="KW-0148">Chlorophyll</keyword>
<keyword evidence="5" id="KW-0042">Antenna complex</keyword>
<keyword evidence="3" id="KW-1003">Cell membrane</keyword>
<keyword evidence="8" id="KW-0460">Magnesium</keyword>
<dbReference type="GO" id="GO:0042314">
    <property type="term" value="F:bacteriochlorophyll binding"/>
    <property type="evidence" value="ECO:0007669"/>
    <property type="project" value="UniProtKB-KW"/>
</dbReference>
<keyword evidence="12 14" id="KW-0472">Membrane</keyword>
<keyword evidence="7" id="KW-0479">Metal-binding</keyword>
<dbReference type="InterPro" id="IPR035889">
    <property type="entry name" value="Light-harvesting_complex"/>
</dbReference>
<reference evidence="16 17" key="1">
    <citation type="submission" date="2020-08" db="EMBL/GenBank/DDBJ databases">
        <title>Genome sequencing of Purple Non-Sulfur Bacteria from various extreme environments.</title>
        <authorList>
            <person name="Mayer M."/>
        </authorList>
    </citation>
    <scope>NUCLEOTIDE SEQUENCE [LARGE SCALE GENOMIC DNA]</scope>
    <source>
        <strain evidence="16 17">2761</strain>
    </source>
</reference>
<proteinExistence type="predicted"/>
<evidence type="ECO:0000256" key="13">
    <source>
        <dbReference type="ARBA" id="ARBA00023243"/>
    </source>
</evidence>
<protein>
    <recommendedName>
        <fullName evidence="15">Antenna complex alpha/beta subunit domain-containing protein</fullName>
    </recommendedName>
</protein>
<dbReference type="RefSeq" id="WP_153116090.1">
    <property type="nucleotide sequence ID" value="NZ_JACIGE010000005.1"/>
</dbReference>
<evidence type="ECO:0000259" key="15">
    <source>
        <dbReference type="Pfam" id="PF00556"/>
    </source>
</evidence>
<comment type="function">
    <text evidence="1">Antenna complexes are light-harvesting systems, which transfer the excitation energy to the reaction centers.</text>
</comment>
<dbReference type="AlphaFoldDB" id="A0A840GFK7"/>
<dbReference type="SUPFAM" id="SSF56918">
    <property type="entry name" value="Light-harvesting complex subunits"/>
    <property type="match status" value="1"/>
</dbReference>
<evidence type="ECO:0000256" key="4">
    <source>
        <dbReference type="ARBA" id="ARBA00022494"/>
    </source>
</evidence>
<evidence type="ECO:0000256" key="1">
    <source>
        <dbReference type="ARBA" id="ARBA00002455"/>
    </source>
</evidence>
<evidence type="ECO:0000256" key="3">
    <source>
        <dbReference type="ARBA" id="ARBA00022475"/>
    </source>
</evidence>
<evidence type="ECO:0000256" key="9">
    <source>
        <dbReference type="ARBA" id="ARBA00022956"/>
    </source>
</evidence>
<evidence type="ECO:0000313" key="16">
    <source>
        <dbReference type="EMBL" id="MBB4247322.1"/>
    </source>
</evidence>
<keyword evidence="10 14" id="KW-1133">Transmembrane helix</keyword>
<keyword evidence="9" id="KW-0076">Bacteriochlorophyll</keyword>
<dbReference type="OrthoDB" id="9156281at2"/>
<evidence type="ECO:0000256" key="6">
    <source>
        <dbReference type="ARBA" id="ARBA00022692"/>
    </source>
</evidence>
<accession>A0A840GFK7</accession>
<keyword evidence="11" id="KW-0157">Chromophore</keyword>
<comment type="subcellular location">
    <subcellularLocation>
        <location evidence="2">Cell membrane</location>
    </subcellularLocation>
</comment>
<keyword evidence="6 14" id="KW-0812">Transmembrane</keyword>
<feature type="transmembrane region" description="Helical" evidence="14">
    <location>
        <begin position="15"/>
        <end position="37"/>
    </location>
</feature>
<evidence type="ECO:0000256" key="2">
    <source>
        <dbReference type="ARBA" id="ARBA00004236"/>
    </source>
</evidence>
<dbReference type="EMBL" id="JACIGE010000005">
    <property type="protein sequence ID" value="MBB4247322.1"/>
    <property type="molecule type" value="Genomic_DNA"/>
</dbReference>
<gene>
    <name evidence="16" type="ORF">GGD90_001693</name>
</gene>